<protein>
    <submittedName>
        <fullName evidence="3">CHAT domain-containing protein</fullName>
    </submittedName>
</protein>
<dbReference type="EMBL" id="CP155618">
    <property type="protein sequence ID" value="XBL16057.1"/>
    <property type="molecule type" value="Genomic_DNA"/>
</dbReference>
<dbReference type="InterPro" id="IPR024983">
    <property type="entry name" value="CHAT_dom"/>
</dbReference>
<dbReference type="InterPro" id="IPR019734">
    <property type="entry name" value="TPR_rpt"/>
</dbReference>
<reference evidence="3" key="1">
    <citation type="submission" date="2024-04" db="EMBL/GenBank/DDBJ databases">
        <title>Mariniflexile litorale, isolated from the shallow sediments of the Sea of Japan.</title>
        <authorList>
            <person name="Romanenko L."/>
            <person name="Isaeva M."/>
        </authorList>
    </citation>
    <scope>NUCLEOTIDE SEQUENCE [LARGE SCALE GENOMIC DNA]</scope>
    <source>
        <strain evidence="3">KMM 9835</strain>
    </source>
</reference>
<name>A0AAU7ELK2_9FLAO</name>
<keyword evidence="1" id="KW-0812">Transmembrane</keyword>
<dbReference type="AlphaFoldDB" id="A0AAU7ELK2"/>
<keyword evidence="4" id="KW-1185">Reference proteome</keyword>
<keyword evidence="1" id="KW-1133">Transmembrane helix</keyword>
<dbReference type="PANTHER" id="PTHR10098:SF108">
    <property type="entry name" value="TETRATRICOPEPTIDE REPEAT PROTEIN 28"/>
    <property type="match status" value="1"/>
</dbReference>
<sequence length="861" mass="99189">MKKIFFLSFFICGISFSQNLEEGIYTAAETFISNKNKASLKLLTQQESTFKNHAKTKDEQLALVFLQCHKGYYLDEHSKLKEAISTYEDALKRFNKNELSKLSDFDIIENCLKPLGNLYTKTGDYTNAVSTINQYIFLAEKSKNITHQISGAINLAKLYQTINKHETVLKIVADAFKFPNINSDQKSLLQSIKTSSLAALNKYEDASLLNSTSTNLNFETHKNNYLIELQKGNYENALSSFQKAKEYLVKMDLATRDLAKFHVEEAQLFHLLKQPNEALKSLQQASKILLPNFQGNGLPNKKYLYPENTFIDIFDLYATIQIDPKKALESYDLSFFVSDLLQENWTSQEAKIFNETSNRIRSEHCIDLLFNTYEQTKNKSLLFEAFQYSENNKASILKDMNQKKWRLQKFPNDSLLSKEFQLLKTQEYYTGLLIKEQLSTNKASTVNNLSEKLSAISLQLKTLKAVITKKYPEKNRTDSLVHFQNKLNKDEAILVEYFFGKNTLYQFIISEKDIAIERLQLTEEIRKNIISFIHLFDDASIINNDINNYTRQAYTIFKLLNFDKFSLHKNVVIIPDGLLNFIPFEALISLKTTSTSFSKMPFVIKSQNIIYNSSATFYLAKSQERKNKELLGFFPVFENTNHKLTYSINEAHAIENEMPARLFMNNKASKQNFIENASNYSILHLSTHASSGDFVNPANISFYNETMFLNELYSLDLNPNLVVLSACETGIGKLYKGEGAMSIARGFQYAGAENLLFSLWQINDLSTSQIMQSFYENYNKSESAYLANQQSKIEYLENETISNVKKSPYYWSAFVYYGTLEPAKPDNTIFYIIFSIAIIMIMLLLFLKFKNYDRNPSRISS</sequence>
<dbReference type="Pfam" id="PF12770">
    <property type="entry name" value="CHAT"/>
    <property type="match status" value="1"/>
</dbReference>
<dbReference type="InterPro" id="IPR011990">
    <property type="entry name" value="TPR-like_helical_dom_sf"/>
</dbReference>
<evidence type="ECO:0000313" key="4">
    <source>
        <dbReference type="Proteomes" id="UP001224325"/>
    </source>
</evidence>
<accession>A0AAU7ELK2</accession>
<feature type="transmembrane region" description="Helical" evidence="1">
    <location>
        <begin position="829"/>
        <end position="849"/>
    </location>
</feature>
<keyword evidence="1" id="KW-0472">Membrane</keyword>
<proteinExistence type="predicted"/>
<dbReference type="SMART" id="SM00028">
    <property type="entry name" value="TPR"/>
    <property type="match status" value="4"/>
</dbReference>
<feature type="domain" description="CHAT" evidence="2">
    <location>
        <begin position="569"/>
        <end position="818"/>
    </location>
</feature>
<dbReference type="RefSeq" id="WP_308993141.1">
    <property type="nucleotide sequence ID" value="NZ_CP155618.1"/>
</dbReference>
<organism evidence="3 4">
    <name type="scientific">Mariniflexile litorale</name>
    <dbReference type="NCBI Taxonomy" id="3045158"/>
    <lineage>
        <taxon>Bacteria</taxon>
        <taxon>Pseudomonadati</taxon>
        <taxon>Bacteroidota</taxon>
        <taxon>Flavobacteriia</taxon>
        <taxon>Flavobacteriales</taxon>
        <taxon>Flavobacteriaceae</taxon>
        <taxon>Mariniflexile</taxon>
    </lineage>
</organism>
<evidence type="ECO:0000259" key="2">
    <source>
        <dbReference type="Pfam" id="PF12770"/>
    </source>
</evidence>
<dbReference type="KEGG" id="mlil:QLS71_008560"/>
<dbReference type="Proteomes" id="UP001224325">
    <property type="component" value="Chromosome"/>
</dbReference>
<dbReference type="PANTHER" id="PTHR10098">
    <property type="entry name" value="RAPSYN-RELATED"/>
    <property type="match status" value="1"/>
</dbReference>
<dbReference type="Gene3D" id="1.25.40.10">
    <property type="entry name" value="Tetratricopeptide repeat domain"/>
    <property type="match status" value="2"/>
</dbReference>
<evidence type="ECO:0000313" key="3">
    <source>
        <dbReference type="EMBL" id="XBL16057.1"/>
    </source>
</evidence>
<gene>
    <name evidence="3" type="ORF">QLS71_008560</name>
</gene>
<evidence type="ECO:0000256" key="1">
    <source>
        <dbReference type="SAM" id="Phobius"/>
    </source>
</evidence>
<dbReference type="SUPFAM" id="SSF48452">
    <property type="entry name" value="TPR-like"/>
    <property type="match status" value="1"/>
</dbReference>